<dbReference type="EMBL" id="NBCO01000002">
    <property type="protein sequence ID" value="ORC93072.1"/>
    <property type="molecule type" value="Genomic_DNA"/>
</dbReference>
<dbReference type="AlphaFoldDB" id="A0A1X0P818"/>
<name>A0A1X0P818_9TRYP</name>
<keyword evidence="1" id="KW-0732">Signal</keyword>
<feature type="signal peptide" evidence="1">
    <location>
        <begin position="1"/>
        <end position="22"/>
    </location>
</feature>
<dbReference type="VEuPathDB" id="TriTrypDB:TM35_000023980"/>
<evidence type="ECO:0000313" key="2">
    <source>
        <dbReference type="EMBL" id="ORC93072.1"/>
    </source>
</evidence>
<comment type="caution">
    <text evidence="2">The sequence shown here is derived from an EMBL/GenBank/DDBJ whole genome shotgun (WGS) entry which is preliminary data.</text>
</comment>
<gene>
    <name evidence="2" type="ORF">TM35_000023980</name>
</gene>
<dbReference type="Proteomes" id="UP000192257">
    <property type="component" value="Unassembled WGS sequence"/>
</dbReference>
<sequence>MRQNVLIILVFPFLHFPWVSFSHRTWQQGNALTHHHSRICLYHRGGRAHPLVLFVHGVGIQQHLLLGGTRRHVMRGTGKGHLCGIPFKPILPSVKVGKAKSFPLFPTPLIL</sequence>
<accession>A0A1X0P818</accession>
<dbReference type="RefSeq" id="XP_028887138.1">
    <property type="nucleotide sequence ID" value="XM_029021716.1"/>
</dbReference>
<organism evidence="2 3">
    <name type="scientific">Trypanosoma theileri</name>
    <dbReference type="NCBI Taxonomy" id="67003"/>
    <lineage>
        <taxon>Eukaryota</taxon>
        <taxon>Discoba</taxon>
        <taxon>Euglenozoa</taxon>
        <taxon>Kinetoplastea</taxon>
        <taxon>Metakinetoplastina</taxon>
        <taxon>Trypanosomatida</taxon>
        <taxon>Trypanosomatidae</taxon>
        <taxon>Trypanosoma</taxon>
    </lineage>
</organism>
<keyword evidence="3" id="KW-1185">Reference proteome</keyword>
<protein>
    <recommendedName>
        <fullName evidence="4">Secreted protein</fullName>
    </recommendedName>
</protein>
<evidence type="ECO:0000313" key="3">
    <source>
        <dbReference type="Proteomes" id="UP000192257"/>
    </source>
</evidence>
<evidence type="ECO:0000256" key="1">
    <source>
        <dbReference type="SAM" id="SignalP"/>
    </source>
</evidence>
<reference evidence="2 3" key="1">
    <citation type="submission" date="2017-03" db="EMBL/GenBank/DDBJ databases">
        <title>An alternative strategy for trypanosome survival in the mammalian bloodstream revealed through genome and transcriptome analysis of the ubiquitous bovine parasite Trypanosoma (Megatrypanum) theileri.</title>
        <authorList>
            <person name="Kelly S."/>
            <person name="Ivens A."/>
            <person name="Mott A."/>
            <person name="O'Neill E."/>
            <person name="Emms D."/>
            <person name="Macleod O."/>
            <person name="Voorheis P."/>
            <person name="Matthews J."/>
            <person name="Matthews K."/>
            <person name="Carrington M."/>
        </authorList>
    </citation>
    <scope>NUCLEOTIDE SEQUENCE [LARGE SCALE GENOMIC DNA]</scope>
    <source>
        <strain evidence="2">Edinburgh</strain>
    </source>
</reference>
<dbReference type="GeneID" id="39981496"/>
<evidence type="ECO:0008006" key="4">
    <source>
        <dbReference type="Google" id="ProtNLM"/>
    </source>
</evidence>
<proteinExistence type="predicted"/>
<feature type="chain" id="PRO_5012168040" description="Secreted protein" evidence="1">
    <location>
        <begin position="23"/>
        <end position="111"/>
    </location>
</feature>